<dbReference type="CDD" id="cd00397">
    <property type="entry name" value="DNA_BRE_C"/>
    <property type="match status" value="1"/>
</dbReference>
<evidence type="ECO:0000256" key="1">
    <source>
        <dbReference type="ARBA" id="ARBA00023172"/>
    </source>
</evidence>
<accession>A0ABV4CRB0</accession>
<dbReference type="Gene3D" id="1.10.443.10">
    <property type="entry name" value="Intergrase catalytic core"/>
    <property type="match status" value="1"/>
</dbReference>
<organism evidence="3 4">
    <name type="scientific">Saccharopolyspora cebuensis</name>
    <dbReference type="NCBI Taxonomy" id="418759"/>
    <lineage>
        <taxon>Bacteria</taxon>
        <taxon>Bacillati</taxon>
        <taxon>Actinomycetota</taxon>
        <taxon>Actinomycetes</taxon>
        <taxon>Pseudonocardiales</taxon>
        <taxon>Pseudonocardiaceae</taxon>
        <taxon>Saccharopolyspora</taxon>
    </lineage>
</organism>
<dbReference type="InterPro" id="IPR002104">
    <property type="entry name" value="Integrase_catalytic"/>
</dbReference>
<dbReference type="RefSeq" id="WP_369775505.1">
    <property type="nucleotide sequence ID" value="NZ_JBGEHV010000064.1"/>
</dbReference>
<evidence type="ECO:0000313" key="3">
    <source>
        <dbReference type="EMBL" id="MEY8042717.1"/>
    </source>
</evidence>
<comment type="caution">
    <text evidence="3">The sequence shown here is derived from an EMBL/GenBank/DDBJ whole genome shotgun (WGS) entry which is preliminary data.</text>
</comment>
<sequence length="838" mass="93709">MNTPVIKATPTDARTYRLDHGAWVAYLREQIAPAWRPGEFDPERWLFTGDPDNPATTSTRCTVRACDTVVTSRTLCQQCQRASAHSDLGAHEFLASYQPSVTKQTRTDTRCVVGNDVVWCQRRRLSNRTGLCHAHTTQWKRRGQHSGLSMAQWCARARPLPPREACSIVGCSADATLDMRLCGAHSTAFRRSQRARSEGECETAEQWASGQPPSQLRVNQFSLALVTHTVRFELLYALQQRDAQGQKLDPVAMKSLTNALRGVDSVATTPESAVRELISKNRAVHAYARMLTRVIALRFEEFRGIRHTDKDVWQCLALDLQTPRAGRRPNLTSVDFTPIQQQWLREATKDWVRTVRPEDTGQLKRTVQVCTLASRALSRRPGGGHQQHELTYADMAAVFDDVRKATGTAGKLYETRYRRGLWARLHAVLELGRKTGRLAELPAAFSRHPSQSIGALEVNEEELGKAIPEAVIAQLDAHVHLLGTQRTYGRSWSPAATAMMFRTVYQVLRDTGRRPNEVVSLSLECLERQDGEYALVYDNHKSQRLRRRLPITGATAKAIQHWQDYRAGLDLPASTRAWLFPSWGESCGPGHLSTNRLVRAIRDWVSAIPVLDSDLPGPEGSPAPFDRRLIYPYAFRHSYAQRHADAGVAVEILSELMDHKDLTVTQGYYTVSLKRKREAIKVMRRYVHDHTGTPFSGTGSAASYALKSVAVPFGNCLEPSNVKAGGKQCPIRFQCAGCGFYRPDPSYLPAIEEHIIALKADRETAHAMEVDDFVVRNLTDQTDAFQQVAARMREKLEALPDQERAEVDQASALLRKARAGRDLAGGRTLLPLTVQDGS</sequence>
<dbReference type="PROSITE" id="PS51898">
    <property type="entry name" value="TYR_RECOMBINASE"/>
    <property type="match status" value="1"/>
</dbReference>
<protein>
    <submittedName>
        <fullName evidence="3">Tyrosine-type recombinase/integrase</fullName>
    </submittedName>
</protein>
<dbReference type="Pfam" id="PF00589">
    <property type="entry name" value="Phage_integrase"/>
    <property type="match status" value="1"/>
</dbReference>
<dbReference type="Proteomes" id="UP001564626">
    <property type="component" value="Unassembled WGS sequence"/>
</dbReference>
<gene>
    <name evidence="3" type="ORF">AB8O55_25200</name>
</gene>
<dbReference type="SUPFAM" id="SSF56349">
    <property type="entry name" value="DNA breaking-rejoining enzymes"/>
    <property type="match status" value="1"/>
</dbReference>
<feature type="domain" description="Tyr recombinase" evidence="2">
    <location>
        <begin position="462"/>
        <end position="681"/>
    </location>
</feature>
<keyword evidence="1" id="KW-0233">DNA recombination</keyword>
<reference evidence="3 4" key="1">
    <citation type="submission" date="2024-08" db="EMBL/GenBank/DDBJ databases">
        <title>Genome mining of Saccharopolyspora cebuensis PGLac3 from Nigerian medicinal plant.</title>
        <authorList>
            <person name="Ezeobiora C.E."/>
            <person name="Igbokwe N.H."/>
            <person name="Amin D.H."/>
            <person name="Mendie U.E."/>
        </authorList>
    </citation>
    <scope>NUCLEOTIDE SEQUENCE [LARGE SCALE GENOMIC DNA]</scope>
    <source>
        <strain evidence="3 4">PGLac3</strain>
    </source>
</reference>
<dbReference type="EMBL" id="JBGEHV010000064">
    <property type="protein sequence ID" value="MEY8042717.1"/>
    <property type="molecule type" value="Genomic_DNA"/>
</dbReference>
<evidence type="ECO:0000313" key="4">
    <source>
        <dbReference type="Proteomes" id="UP001564626"/>
    </source>
</evidence>
<dbReference type="InterPro" id="IPR013762">
    <property type="entry name" value="Integrase-like_cat_sf"/>
</dbReference>
<keyword evidence="4" id="KW-1185">Reference proteome</keyword>
<dbReference type="InterPro" id="IPR011010">
    <property type="entry name" value="DNA_brk_join_enz"/>
</dbReference>
<evidence type="ECO:0000259" key="2">
    <source>
        <dbReference type="PROSITE" id="PS51898"/>
    </source>
</evidence>
<proteinExistence type="predicted"/>
<name>A0ABV4CRB0_9PSEU</name>